<proteinExistence type="predicted"/>
<evidence type="ECO:0000313" key="3">
    <source>
        <dbReference type="Proteomes" id="UP000193986"/>
    </source>
</evidence>
<name>A0A1Y2B0I2_9TREE</name>
<organism evidence="2 3">
    <name type="scientific">Naematelia encephala</name>
    <dbReference type="NCBI Taxonomy" id="71784"/>
    <lineage>
        <taxon>Eukaryota</taxon>
        <taxon>Fungi</taxon>
        <taxon>Dikarya</taxon>
        <taxon>Basidiomycota</taxon>
        <taxon>Agaricomycotina</taxon>
        <taxon>Tremellomycetes</taxon>
        <taxon>Tremellales</taxon>
        <taxon>Naemateliaceae</taxon>
        <taxon>Naematelia</taxon>
    </lineage>
</organism>
<dbReference type="Proteomes" id="UP000193986">
    <property type="component" value="Unassembled WGS sequence"/>
</dbReference>
<dbReference type="AlphaFoldDB" id="A0A1Y2B0I2"/>
<sequence>MNALRTLPILNRPSRPSSPAPPSTTTTTAPGTTAAYPTDSVSSLDKPRSRSLSRQITDKVAQLNLANGATNGTVYPSQPLGTKKASPPSSRPNTPRVAAIGVPPHDGAAGPQGGYMDVLGLRLNEAVNRACAGVDAKSKKPFRKGQGWSVGEAVVKELPYPPSDAYLIRAVLRTAVRSLSIYTTRLESLLLPALTDPAFVNPLNLLSTPIAHPLNPSQYFALSVAHASWETCEVLEQTLETAKWPKFVQEALRPIMDKFDLIVGKVIQPLINGLKRDLLASLGRTDGTSPAGGKPLGLPTIPAPALSVPVAKEHSNQPHSRLTKETSGSGSARSLPIPTCLQHFASRVDGARKVLEIIAAPCADDGEGWITGIVVAVVWKAMCLVSEKDVYGFLVRPPSPTSVSKALGTVAKDSTPTVVASASLGGVTAKLTTILPSRAASRPPSPSRSVRYDPMTHVLMSLEGLMKRLVGNMVQTPDAIQSSAPEHIAREALHEALEALASFRIVSQAMHGRNGSSRLLVACRRLRDDEDLPEEDELDDALEDMPAVTLFTILLRSANLALASTIADPEKAAFAQRRIRTPAELWTNPAEYDRQVLAGFGAAEDQARRVALVLKPEVERILASLKDLTAISGVEGEKLRLGAADGYHWTRALGTAIEARTGVQTRRNIEMSLQDVARGVELWDGCCRRNAEGQGEALVLDTLEDSVTWGF</sequence>
<feature type="region of interest" description="Disordered" evidence="1">
    <location>
        <begin position="1"/>
        <end position="96"/>
    </location>
</feature>
<evidence type="ECO:0000256" key="1">
    <source>
        <dbReference type="SAM" id="MobiDB-lite"/>
    </source>
</evidence>
<feature type="region of interest" description="Disordered" evidence="1">
    <location>
        <begin position="310"/>
        <end position="333"/>
    </location>
</feature>
<keyword evidence="3" id="KW-1185">Reference proteome</keyword>
<comment type="caution">
    <text evidence="2">The sequence shown here is derived from an EMBL/GenBank/DDBJ whole genome shotgun (WGS) entry which is preliminary data.</text>
</comment>
<evidence type="ECO:0000313" key="2">
    <source>
        <dbReference type="EMBL" id="ORY28060.1"/>
    </source>
</evidence>
<accession>A0A1Y2B0I2</accession>
<dbReference type="InParanoid" id="A0A1Y2B0I2"/>
<dbReference type="EMBL" id="MCFC01000034">
    <property type="protein sequence ID" value="ORY28060.1"/>
    <property type="molecule type" value="Genomic_DNA"/>
</dbReference>
<gene>
    <name evidence="2" type="ORF">BCR39DRAFT_576923</name>
</gene>
<feature type="compositionally biased region" description="Low complexity" evidence="1">
    <location>
        <begin position="23"/>
        <end position="38"/>
    </location>
</feature>
<feature type="compositionally biased region" description="Polar residues" evidence="1">
    <location>
        <begin position="64"/>
        <end position="80"/>
    </location>
</feature>
<feature type="compositionally biased region" description="Polar residues" evidence="1">
    <location>
        <begin position="317"/>
        <end position="332"/>
    </location>
</feature>
<protein>
    <submittedName>
        <fullName evidence="2">Uncharacterized protein</fullName>
    </submittedName>
</protein>
<dbReference type="OrthoDB" id="1734943at2759"/>
<reference evidence="2 3" key="1">
    <citation type="submission" date="2016-07" db="EMBL/GenBank/DDBJ databases">
        <title>Pervasive Adenine N6-methylation of Active Genes in Fungi.</title>
        <authorList>
            <consortium name="DOE Joint Genome Institute"/>
            <person name="Mondo S.J."/>
            <person name="Dannebaum R.O."/>
            <person name="Kuo R.C."/>
            <person name="Labutti K."/>
            <person name="Haridas S."/>
            <person name="Kuo A."/>
            <person name="Salamov A."/>
            <person name="Ahrendt S.R."/>
            <person name="Lipzen A."/>
            <person name="Sullivan W."/>
            <person name="Andreopoulos W.B."/>
            <person name="Clum A."/>
            <person name="Lindquist E."/>
            <person name="Daum C."/>
            <person name="Ramamoorthy G.K."/>
            <person name="Gryganskyi A."/>
            <person name="Culley D."/>
            <person name="Magnuson J.K."/>
            <person name="James T.Y."/>
            <person name="O'Malley M.A."/>
            <person name="Stajich J.E."/>
            <person name="Spatafora J.W."/>
            <person name="Visel A."/>
            <person name="Grigoriev I.V."/>
        </authorList>
    </citation>
    <scope>NUCLEOTIDE SEQUENCE [LARGE SCALE GENOMIC DNA]</scope>
    <source>
        <strain evidence="2 3">68-887.2</strain>
    </source>
</reference>